<dbReference type="EMBL" id="BEHT01000004">
    <property type="protein sequence ID" value="GBC97976.1"/>
    <property type="molecule type" value="Genomic_DNA"/>
</dbReference>
<dbReference type="GO" id="GO:0008237">
    <property type="term" value="F:metallopeptidase activity"/>
    <property type="evidence" value="ECO:0007669"/>
    <property type="project" value="InterPro"/>
</dbReference>
<organism evidence="2 3">
    <name type="scientific">Candidatus Fervidibacter japonicus</name>
    <dbReference type="NCBI Taxonomy" id="2035412"/>
    <lineage>
        <taxon>Bacteria</taxon>
        <taxon>Candidatus Fervidibacterota</taxon>
        <taxon>Candidatus Fervidibacter</taxon>
    </lineage>
</organism>
<gene>
    <name evidence="2" type="ORF">HRbin17_00471</name>
</gene>
<dbReference type="InterPro" id="IPR032534">
    <property type="entry name" value="EcxA_zinc-bd"/>
</dbReference>
<evidence type="ECO:0000313" key="3">
    <source>
        <dbReference type="Proteomes" id="UP000236173"/>
    </source>
</evidence>
<dbReference type="Pfam" id="PF16313">
    <property type="entry name" value="DUF4953"/>
    <property type="match status" value="1"/>
</dbReference>
<dbReference type="AlphaFoldDB" id="A0A2H5X9W0"/>
<comment type="caution">
    <text evidence="2">The sequence shown here is derived from an EMBL/GenBank/DDBJ whole genome shotgun (WGS) entry which is preliminary data.</text>
</comment>
<sequence>MMRWMSLGGDRLPDEPPPDYVHAFLRQLVAHEVGHTLGLRHDFHGSSSLPPDALHHPAGRLRLRRFSIEPLHRWAIPAPQFPR</sequence>
<dbReference type="Proteomes" id="UP000236173">
    <property type="component" value="Unassembled WGS sequence"/>
</dbReference>
<feature type="domain" description="EcxA zinc-binding" evidence="1">
    <location>
        <begin position="16"/>
        <end position="57"/>
    </location>
</feature>
<evidence type="ECO:0000259" key="1">
    <source>
        <dbReference type="Pfam" id="PF16313"/>
    </source>
</evidence>
<accession>A0A2H5X9W0</accession>
<proteinExistence type="predicted"/>
<dbReference type="InterPro" id="IPR024079">
    <property type="entry name" value="MetalloPept_cat_dom_sf"/>
</dbReference>
<protein>
    <recommendedName>
        <fullName evidence="1">EcxA zinc-binding domain-containing protein</fullName>
    </recommendedName>
</protein>
<evidence type="ECO:0000313" key="2">
    <source>
        <dbReference type="EMBL" id="GBC97976.1"/>
    </source>
</evidence>
<dbReference type="Gene3D" id="3.40.390.10">
    <property type="entry name" value="Collagenase (Catalytic Domain)"/>
    <property type="match status" value="1"/>
</dbReference>
<name>A0A2H5X9W0_9BACT</name>
<reference evidence="3" key="1">
    <citation type="submission" date="2017-09" db="EMBL/GenBank/DDBJ databases">
        <title>Metaegenomics of thermophilic ammonia-oxidizing enrichment culture.</title>
        <authorList>
            <person name="Kato S."/>
            <person name="Suzuki K."/>
        </authorList>
    </citation>
    <scope>NUCLEOTIDE SEQUENCE [LARGE SCALE GENOMIC DNA]</scope>
</reference>
<dbReference type="SUPFAM" id="SSF55486">
    <property type="entry name" value="Metalloproteases ('zincins'), catalytic domain"/>
    <property type="match status" value="1"/>
</dbReference>